<dbReference type="AlphaFoldDB" id="A0A1J5NWK4"/>
<evidence type="ECO:0000313" key="1">
    <source>
        <dbReference type="EMBL" id="OIQ63138.1"/>
    </source>
</evidence>
<organism evidence="1">
    <name type="scientific">mine drainage metagenome</name>
    <dbReference type="NCBI Taxonomy" id="410659"/>
    <lineage>
        <taxon>unclassified sequences</taxon>
        <taxon>metagenomes</taxon>
        <taxon>ecological metagenomes</taxon>
    </lineage>
</organism>
<sequence length="122" mass="13136">MDFGLDPVQCVAHQPHAMRRVEALDRLHQTDIAFLNQVGMGQTVAKILPRGGHDQPQVREHQLSGGVLVALLAPGARQPRLFLGAEHGQAVDRADIGVDVAQVGKADGKCPINLRRAQGHCD</sequence>
<reference evidence="1" key="1">
    <citation type="submission" date="2016-10" db="EMBL/GenBank/DDBJ databases">
        <title>Sequence of Gallionella enrichment culture.</title>
        <authorList>
            <person name="Poehlein A."/>
            <person name="Muehling M."/>
            <person name="Daniel R."/>
        </authorList>
    </citation>
    <scope>NUCLEOTIDE SEQUENCE</scope>
</reference>
<protein>
    <submittedName>
        <fullName evidence="1">Uncharacterized protein</fullName>
    </submittedName>
</protein>
<proteinExistence type="predicted"/>
<name>A0A1J5NWK4_9ZZZZ</name>
<accession>A0A1J5NWK4</accession>
<dbReference type="EMBL" id="MLJW01009274">
    <property type="protein sequence ID" value="OIQ63138.1"/>
    <property type="molecule type" value="Genomic_DNA"/>
</dbReference>
<gene>
    <name evidence="1" type="ORF">GALL_553230</name>
</gene>
<comment type="caution">
    <text evidence="1">The sequence shown here is derived from an EMBL/GenBank/DDBJ whole genome shotgun (WGS) entry which is preliminary data.</text>
</comment>